<dbReference type="AlphaFoldDB" id="A0A010SJT2"/>
<accession>A0A010SJT2</accession>
<dbReference type="eggNOG" id="ENOG502Z8NU">
    <property type="taxonomic scope" value="Bacteria"/>
</dbReference>
<feature type="domain" description="Phosphoribosyl-dephospho-CoA transferase MdcG N-terminal" evidence="4">
    <location>
        <begin position="7"/>
        <end position="77"/>
    </location>
</feature>
<dbReference type="Pfam" id="PF20866">
    <property type="entry name" value="MdcG_N"/>
    <property type="match status" value="1"/>
</dbReference>
<evidence type="ECO:0000256" key="2">
    <source>
        <dbReference type="ARBA" id="ARBA00022695"/>
    </source>
</evidence>
<name>A0A010SJT2_PSEFL</name>
<dbReference type="EMBL" id="AFOY02000015">
    <property type="protein sequence ID" value="EXF93280.1"/>
    <property type="molecule type" value="Genomic_DNA"/>
</dbReference>
<dbReference type="RefSeq" id="WP_019690477.1">
    <property type="nucleotide sequence ID" value="NZ_AFOY02000015.1"/>
</dbReference>
<dbReference type="InterPro" id="IPR017557">
    <property type="entry name" value="Holo-ACP_synthase"/>
</dbReference>
<gene>
    <name evidence="5" type="ORF">HK44_006200</name>
</gene>
<dbReference type="GO" id="GO:0016779">
    <property type="term" value="F:nucleotidyltransferase activity"/>
    <property type="evidence" value="ECO:0007669"/>
    <property type="project" value="UniProtKB-KW"/>
</dbReference>
<evidence type="ECO:0000313" key="5">
    <source>
        <dbReference type="EMBL" id="EXF93280.1"/>
    </source>
</evidence>
<dbReference type="Proteomes" id="UP000022611">
    <property type="component" value="Unassembled WGS sequence"/>
</dbReference>
<dbReference type="Pfam" id="PF10620">
    <property type="entry name" value="MdcG"/>
    <property type="match status" value="1"/>
</dbReference>
<organism evidence="5 6">
    <name type="scientific">Pseudomonas fluorescens HK44</name>
    <dbReference type="NCBI Taxonomy" id="1042209"/>
    <lineage>
        <taxon>Bacteria</taxon>
        <taxon>Pseudomonadati</taxon>
        <taxon>Pseudomonadota</taxon>
        <taxon>Gammaproteobacteria</taxon>
        <taxon>Pseudomonadales</taxon>
        <taxon>Pseudomonadaceae</taxon>
        <taxon>Pseudomonas</taxon>
    </lineage>
</organism>
<protein>
    <submittedName>
        <fullName evidence="5">Phosphoribosyl-dephospho-CoA transferase</fullName>
    </submittedName>
</protein>
<dbReference type="HOGENOM" id="CLU_111981_0_0_6"/>
<dbReference type="NCBIfam" id="NF002332">
    <property type="entry name" value="PRK01293.1"/>
    <property type="match status" value="1"/>
</dbReference>
<dbReference type="PATRIC" id="fig|1042209.11.peg.3612"/>
<proteinExistence type="predicted"/>
<feature type="domain" description="Phosphoribosyl-dephospho-CoA transferase MdcG C-terminal" evidence="3">
    <location>
        <begin position="86"/>
        <end position="197"/>
    </location>
</feature>
<dbReference type="NCBIfam" id="TIGR03135">
    <property type="entry name" value="malonate_mdcG"/>
    <property type="match status" value="1"/>
</dbReference>
<dbReference type="OrthoDB" id="1275217at2"/>
<evidence type="ECO:0000259" key="4">
    <source>
        <dbReference type="Pfam" id="PF20866"/>
    </source>
</evidence>
<reference evidence="5 6" key="1">
    <citation type="journal article" date="2011" name="J. Bacteriol.">
        <title>Draft genome sequence of the polycyclic aromatic hydrocarbon-degrading, genetically engineered bioluminescent bioreporter Pseudomonas fluorescens HK44.</title>
        <authorList>
            <person name="Chauhan A."/>
            <person name="Layton A.C."/>
            <person name="Williams D.E."/>
            <person name="Smartt A.E."/>
            <person name="Ripp S."/>
            <person name="Karpinets T.V."/>
            <person name="Brown S.D."/>
            <person name="Sayler G.S."/>
        </authorList>
    </citation>
    <scope>NUCLEOTIDE SEQUENCE [LARGE SCALE GENOMIC DNA]</scope>
    <source>
        <strain evidence="5 6">HK44</strain>
    </source>
</reference>
<dbReference type="InterPro" id="IPR049180">
    <property type="entry name" value="MdcG_C"/>
</dbReference>
<evidence type="ECO:0000256" key="1">
    <source>
        <dbReference type="ARBA" id="ARBA00022679"/>
    </source>
</evidence>
<evidence type="ECO:0000259" key="3">
    <source>
        <dbReference type="Pfam" id="PF10620"/>
    </source>
</evidence>
<keyword evidence="2" id="KW-0548">Nucleotidyltransferase</keyword>
<dbReference type="InterPro" id="IPR048903">
    <property type="entry name" value="MdcG_N"/>
</dbReference>
<comment type="caution">
    <text evidence="5">The sequence shown here is derived from an EMBL/GenBank/DDBJ whole genome shotgun (WGS) entry which is preliminary data.</text>
</comment>
<evidence type="ECO:0000313" key="6">
    <source>
        <dbReference type="Proteomes" id="UP000022611"/>
    </source>
</evidence>
<sequence length="206" mass="22745">MVSAFLAHDLLWGMTPEQLPADAPTWVVEAISQGQPVVVRRALSAKNQIAVGVRGPLRGQRYATWTAVEAIQRRVRPEDLCHVEGDRDLPALQALEQLRPMLDACGWVWGVSGSAGFELASGVTALHERSDLDLILRTPHPMDRAQAQQLLKRLDAVGCPVDMQLQSPLGAVALREWASPARRVLFKNAHEARLVIDPWHPQEQPA</sequence>
<keyword evidence="1 5" id="KW-0808">Transferase</keyword>